<dbReference type="InterPro" id="IPR037522">
    <property type="entry name" value="HD_GYP_dom"/>
</dbReference>
<dbReference type="AlphaFoldDB" id="A0A378SJB5"/>
<dbReference type="PROSITE" id="PS50043">
    <property type="entry name" value="HTH_LUXR_2"/>
    <property type="match status" value="1"/>
</dbReference>
<feature type="domain" description="HTH luxR-type" evidence="1">
    <location>
        <begin position="614"/>
        <end position="679"/>
    </location>
</feature>
<dbReference type="GO" id="GO:0071111">
    <property type="term" value="F:cyclic-guanylate-specific phosphodiesterase activity"/>
    <property type="evidence" value="ECO:0007669"/>
    <property type="project" value="UniProtKB-EC"/>
</dbReference>
<feature type="domain" description="HD-GYP" evidence="2">
    <location>
        <begin position="423"/>
        <end position="619"/>
    </location>
</feature>
<reference evidence="3 4" key="1">
    <citation type="submission" date="2018-06" db="EMBL/GenBank/DDBJ databases">
        <authorList>
            <consortium name="Pathogen Informatics"/>
            <person name="Doyle S."/>
        </authorList>
    </citation>
    <scope>NUCLEOTIDE SEQUENCE [LARGE SCALE GENOMIC DNA]</scope>
    <source>
        <strain evidence="3 4">NCTC10742</strain>
    </source>
</reference>
<evidence type="ECO:0000259" key="1">
    <source>
        <dbReference type="PROSITE" id="PS50043"/>
    </source>
</evidence>
<dbReference type="InterPro" id="IPR003607">
    <property type="entry name" value="HD/PDEase_dom"/>
</dbReference>
<keyword evidence="3" id="KW-0378">Hydrolase</keyword>
<evidence type="ECO:0000313" key="3">
    <source>
        <dbReference type="EMBL" id="STZ42721.1"/>
    </source>
</evidence>
<dbReference type="EMBL" id="UGQM01000001">
    <property type="protein sequence ID" value="STZ42721.1"/>
    <property type="molecule type" value="Genomic_DNA"/>
</dbReference>
<gene>
    <name evidence="3" type="primary">rpfG</name>
    <name evidence="3" type="ORF">NCTC10742_01935</name>
</gene>
<evidence type="ECO:0000313" key="4">
    <source>
        <dbReference type="Proteomes" id="UP000254291"/>
    </source>
</evidence>
<dbReference type="GO" id="GO:0003677">
    <property type="term" value="F:DNA binding"/>
    <property type="evidence" value="ECO:0007669"/>
    <property type="project" value="InterPro"/>
</dbReference>
<dbReference type="PANTHER" id="PTHR45228">
    <property type="entry name" value="CYCLIC DI-GMP PHOSPHODIESTERASE TM_0186-RELATED"/>
    <property type="match status" value="1"/>
</dbReference>
<dbReference type="PANTHER" id="PTHR45228:SF1">
    <property type="entry name" value="CYCLIC DI-GMP PHOSPHODIESTERASE TM_0186"/>
    <property type="match status" value="1"/>
</dbReference>
<protein>
    <submittedName>
        <fullName evidence="3">Metal dependent phosphohydrolase</fullName>
        <ecNumber evidence="3">3.1.4.52</ecNumber>
    </submittedName>
</protein>
<dbReference type="SUPFAM" id="SSF46894">
    <property type="entry name" value="C-terminal effector domain of the bipartite response regulators"/>
    <property type="match status" value="1"/>
</dbReference>
<dbReference type="Pfam" id="PF13487">
    <property type="entry name" value="HD_5"/>
    <property type="match status" value="1"/>
</dbReference>
<dbReference type="InterPro" id="IPR000792">
    <property type="entry name" value="Tscrpt_reg_LuxR_C"/>
</dbReference>
<dbReference type="Gene3D" id="1.10.10.10">
    <property type="entry name" value="Winged helix-like DNA-binding domain superfamily/Winged helix DNA-binding domain"/>
    <property type="match status" value="1"/>
</dbReference>
<sequence length="684" mass="72770">MSAALAQPTISGMNTHSTPRAAAAAVTAHPVLPDGDDERFVGFGIMGLPFASGHYLALRQFPATTFAPAYTSVWHRDPSCTWTFYATTPGQQSCARYFSSATPNDPVQCDIRVTWDSEWDVRIEIPDLLRWDVQLENTLATRTMTSLGGRLPQAAWTSKSVLSLISRVAGPVLGAGDIRLTGTAANGQHYMVAPTTVWAVGASRATVDGKDLGPTGPLMRQRDCTYYTALIMWIGCHADSHEYARWFGDDIAVRRDSYLVDWSGLPYLRFLMANTGRGQPVLRRLSVLATLLADARGQIAELIHSHCSSAGILADRLGLSADVQTVLGYTFERFDGGGLPGGVGGDAIPIPMRVAQLADTAEVHHRTFGVDGAVAMARSRSGGQFDPRVVDAFLADADAILDPPEDAWSAALREAPDYETALADGELDELLVALGDFVDLKCPFTLGHSRAVAELAAGAAALMGMDTGGVDLVRRAGHVHDVGRIGVSNQVWSKPSTLTTGEMERVRLHPYLTVRILSQVGGLDAVARVAGNHHECLDGSGYPRGLTAAALSVPDRVLAAAVAYRSAVEPRPYRVALSPAAAATRLRDRVREGHLDELAVDAVLSAAGHAARRVSARPGGLTPREIEVLCLVARGASNKEIAATLGISGKTARNHVERTYAKIGATNRIGASMFALGHGLITPA</sequence>
<accession>A0A378SJB5</accession>
<dbReference type="InterPro" id="IPR052020">
    <property type="entry name" value="Cyclic_di-GMP/3'3'-cGAMP_PDE"/>
</dbReference>
<dbReference type="Gene3D" id="1.10.3210.10">
    <property type="entry name" value="Hypothetical protein af1432"/>
    <property type="match status" value="2"/>
</dbReference>
<organism evidence="3 4">
    <name type="scientific">Mycolicibacterium gilvum</name>
    <dbReference type="NCBI Taxonomy" id="1804"/>
    <lineage>
        <taxon>Bacteria</taxon>
        <taxon>Bacillati</taxon>
        <taxon>Actinomycetota</taxon>
        <taxon>Actinomycetes</taxon>
        <taxon>Mycobacteriales</taxon>
        <taxon>Mycobacteriaceae</taxon>
        <taxon>Mycolicibacterium</taxon>
    </lineage>
</organism>
<dbReference type="CDD" id="cd00077">
    <property type="entry name" value="HDc"/>
    <property type="match status" value="1"/>
</dbReference>
<dbReference type="CDD" id="cd06170">
    <property type="entry name" value="LuxR_C_like"/>
    <property type="match status" value="1"/>
</dbReference>
<dbReference type="InterPro" id="IPR036388">
    <property type="entry name" value="WH-like_DNA-bd_sf"/>
</dbReference>
<dbReference type="SUPFAM" id="SSF109604">
    <property type="entry name" value="HD-domain/PDEase-like"/>
    <property type="match status" value="1"/>
</dbReference>
<dbReference type="InterPro" id="IPR016032">
    <property type="entry name" value="Sig_transdc_resp-reg_C-effctor"/>
</dbReference>
<dbReference type="Pfam" id="PF00196">
    <property type="entry name" value="GerE"/>
    <property type="match status" value="1"/>
</dbReference>
<proteinExistence type="predicted"/>
<dbReference type="EC" id="3.1.4.52" evidence="3"/>
<name>A0A378SJB5_9MYCO</name>
<dbReference type="GO" id="GO:0006355">
    <property type="term" value="P:regulation of DNA-templated transcription"/>
    <property type="evidence" value="ECO:0007669"/>
    <property type="project" value="InterPro"/>
</dbReference>
<dbReference type="SMART" id="SM00421">
    <property type="entry name" value="HTH_LUXR"/>
    <property type="match status" value="1"/>
</dbReference>
<dbReference type="PRINTS" id="PR00038">
    <property type="entry name" value="HTHLUXR"/>
</dbReference>
<dbReference type="Proteomes" id="UP000254291">
    <property type="component" value="Unassembled WGS sequence"/>
</dbReference>
<dbReference type="PROSITE" id="PS51832">
    <property type="entry name" value="HD_GYP"/>
    <property type="match status" value="1"/>
</dbReference>
<evidence type="ECO:0000259" key="2">
    <source>
        <dbReference type="PROSITE" id="PS51832"/>
    </source>
</evidence>